<dbReference type="RefSeq" id="WP_055662640.1">
    <property type="nucleotide sequence ID" value="NZ_CYPR01000055.1"/>
</dbReference>
<feature type="chain" id="PRO_5005809774" evidence="1">
    <location>
        <begin position="22"/>
        <end position="136"/>
    </location>
</feature>
<dbReference type="InterPro" id="IPR027275">
    <property type="entry name" value="PRC-brl_dom"/>
</dbReference>
<dbReference type="Proteomes" id="UP000049455">
    <property type="component" value="Unassembled WGS sequence"/>
</dbReference>
<name>A0A0M7B896_9RHOB</name>
<dbReference type="EMBL" id="CYPR01000055">
    <property type="protein sequence ID" value="CUH33554.1"/>
    <property type="molecule type" value="Genomic_DNA"/>
</dbReference>
<feature type="signal peptide" evidence="1">
    <location>
        <begin position="1"/>
        <end position="21"/>
    </location>
</feature>
<dbReference type="SUPFAM" id="SSF50346">
    <property type="entry name" value="PRC-barrel domain"/>
    <property type="match status" value="1"/>
</dbReference>
<keyword evidence="4" id="KW-1185">Reference proteome</keyword>
<proteinExistence type="predicted"/>
<keyword evidence="1" id="KW-0732">Signal</keyword>
<dbReference type="STRING" id="313367.JSE7799_00993"/>
<protein>
    <submittedName>
        <fullName evidence="3">PRC-barrel domain protein</fullName>
    </submittedName>
</protein>
<dbReference type="Gene3D" id="2.30.30.240">
    <property type="entry name" value="PRC-barrel domain"/>
    <property type="match status" value="1"/>
</dbReference>
<evidence type="ECO:0000256" key="1">
    <source>
        <dbReference type="SAM" id="SignalP"/>
    </source>
</evidence>
<evidence type="ECO:0000313" key="3">
    <source>
        <dbReference type="EMBL" id="CUH33554.1"/>
    </source>
</evidence>
<accession>A0A0M7B896</accession>
<feature type="domain" description="PRC-barrel" evidence="2">
    <location>
        <begin position="47"/>
        <end position="102"/>
    </location>
</feature>
<gene>
    <name evidence="3" type="ORF">JSE7799_00993</name>
</gene>
<evidence type="ECO:0000259" key="2">
    <source>
        <dbReference type="Pfam" id="PF05239"/>
    </source>
</evidence>
<dbReference type="Pfam" id="PF05239">
    <property type="entry name" value="PRC"/>
    <property type="match status" value="1"/>
</dbReference>
<dbReference type="AlphaFoldDB" id="A0A0M7B896"/>
<evidence type="ECO:0000313" key="4">
    <source>
        <dbReference type="Proteomes" id="UP000049455"/>
    </source>
</evidence>
<organism evidence="3 4">
    <name type="scientific">Jannaschia seosinensis</name>
    <dbReference type="NCBI Taxonomy" id="313367"/>
    <lineage>
        <taxon>Bacteria</taxon>
        <taxon>Pseudomonadati</taxon>
        <taxon>Pseudomonadota</taxon>
        <taxon>Alphaproteobacteria</taxon>
        <taxon>Rhodobacterales</taxon>
        <taxon>Roseobacteraceae</taxon>
        <taxon>Jannaschia</taxon>
    </lineage>
</organism>
<sequence length="136" mass="14221">MRPLHILSILTLPIIPMPASAQSLPDRQDVLSSATDVASEIADAAEDRLLIADILGREMIGADGNSIGTVENFVVLPGGNLVAAVIARKDGSRIALPWKAVQAGLAVEGSDITLPMSGEEIDGSEPLRKLTDSLDL</sequence>
<reference evidence="3 4" key="1">
    <citation type="submission" date="2015-09" db="EMBL/GenBank/DDBJ databases">
        <authorList>
            <person name="Jackson K.R."/>
            <person name="Lunt B.L."/>
            <person name="Fisher J.N.B."/>
            <person name="Gardner A.V."/>
            <person name="Bailey M.E."/>
            <person name="Deus L.M."/>
            <person name="Earl A.S."/>
            <person name="Gibby P.D."/>
            <person name="Hartmann K.A."/>
            <person name="Liu J.E."/>
            <person name="Manci A.M."/>
            <person name="Nielsen D.A."/>
            <person name="Solomon M.B."/>
            <person name="Breakwell D.P."/>
            <person name="Burnett S.H."/>
            <person name="Grose J.H."/>
        </authorList>
    </citation>
    <scope>NUCLEOTIDE SEQUENCE [LARGE SCALE GENOMIC DNA]</scope>
    <source>
        <strain evidence="3 4">CECT 7799</strain>
    </source>
</reference>
<dbReference type="InterPro" id="IPR011033">
    <property type="entry name" value="PRC_barrel-like_sf"/>
</dbReference>